<name>A0A0B6XEC5_XENBV</name>
<protein>
    <recommendedName>
        <fullName evidence="3">Morphogenetic protein</fullName>
    </recommendedName>
</protein>
<proteinExistence type="predicted"/>
<gene>
    <name evidence="1" type="ORF">XBW1_3792</name>
</gene>
<dbReference type="KEGG" id="xbv:XBW1_3792"/>
<organism evidence="1 2">
    <name type="scientific">Xenorhabdus bovienii</name>
    <name type="common">Xenorhabdus nematophila subsp. bovienii</name>
    <dbReference type="NCBI Taxonomy" id="40576"/>
    <lineage>
        <taxon>Bacteria</taxon>
        <taxon>Pseudomonadati</taxon>
        <taxon>Pseudomonadota</taxon>
        <taxon>Gammaproteobacteria</taxon>
        <taxon>Enterobacterales</taxon>
        <taxon>Morganellaceae</taxon>
        <taxon>Xenorhabdus</taxon>
    </lineage>
</organism>
<dbReference type="RefSeq" id="WP_046337412.1">
    <property type="nucleotide sequence ID" value="NZ_CAWMEF010000001.1"/>
</dbReference>
<sequence length="194" mass="23171">MKERSIIFNIEMIHAIFNGRKTQTRRVIQSPAKNMQQHGSEVIRYRAPGDKWYGDYVFSMRNECGTWNDYTHEQFIKKCPHGKVGERLWVRETFSDISLDTVKEEYLRWKPLTYMPPSAPRITLEITDIRVERLYDISESDALAEGFLGCRDAIKNYGDNTSSWAHFNYWWIKNYGEGLWKSNPWVWVMEFRRV</sequence>
<evidence type="ECO:0008006" key="3">
    <source>
        <dbReference type="Google" id="ProtNLM"/>
    </source>
</evidence>
<dbReference type="AlphaFoldDB" id="A0A0B6XEC5"/>
<accession>A0A0B6XEC5</accession>
<dbReference type="Proteomes" id="UP000032930">
    <property type="component" value="Chromosome"/>
</dbReference>
<evidence type="ECO:0000313" key="1">
    <source>
        <dbReference type="EMBL" id="CDM91148.1"/>
    </source>
</evidence>
<reference evidence="1 2" key="1">
    <citation type="submission" date="2014-02" db="EMBL/GenBank/DDBJ databases">
        <authorList>
            <person name="Genoscope - CEA"/>
        </authorList>
    </citation>
    <scope>NUCLEOTIDE SEQUENCE [LARGE SCALE GENOMIC DNA]</scope>
    <source>
        <strain evidence="1 2">CS03</strain>
    </source>
</reference>
<dbReference type="EMBL" id="FO818637">
    <property type="protein sequence ID" value="CDM91148.1"/>
    <property type="molecule type" value="Genomic_DNA"/>
</dbReference>
<evidence type="ECO:0000313" key="2">
    <source>
        <dbReference type="Proteomes" id="UP000032930"/>
    </source>
</evidence>